<keyword evidence="3" id="KW-1185">Reference proteome</keyword>
<evidence type="ECO:0000256" key="1">
    <source>
        <dbReference type="SAM" id="MobiDB-lite"/>
    </source>
</evidence>
<feature type="compositionally biased region" description="Polar residues" evidence="1">
    <location>
        <begin position="66"/>
        <end position="82"/>
    </location>
</feature>
<reference evidence="2 3" key="1">
    <citation type="journal article" date="2023" name="Plants (Basel)">
        <title>Bridging the Gap: Combining Genomics and Transcriptomics Approaches to Understand Stylosanthes scabra, an Orphan Legume from the Brazilian Caatinga.</title>
        <authorList>
            <person name="Ferreira-Neto J.R.C."/>
            <person name="da Silva M.D."/>
            <person name="Binneck E."/>
            <person name="de Melo N.F."/>
            <person name="da Silva R.H."/>
            <person name="de Melo A.L.T.M."/>
            <person name="Pandolfi V."/>
            <person name="Bustamante F.O."/>
            <person name="Brasileiro-Vidal A.C."/>
            <person name="Benko-Iseppon A.M."/>
        </authorList>
    </citation>
    <scope>NUCLEOTIDE SEQUENCE [LARGE SCALE GENOMIC DNA]</scope>
    <source>
        <tissue evidence="2">Leaves</tissue>
    </source>
</reference>
<sequence length="105" mass="11489">MNKTSEEAMEMIETVADANQHFSTRAKSKGVCEIAPSESTMLAKSLVDIVAMLKEIKEGQHGGRMNNKTSGVHLSRTNQDSPIVSRETTRTPDISLLTTVNNTLQ</sequence>
<proteinExistence type="predicted"/>
<organism evidence="2 3">
    <name type="scientific">Stylosanthes scabra</name>
    <dbReference type="NCBI Taxonomy" id="79078"/>
    <lineage>
        <taxon>Eukaryota</taxon>
        <taxon>Viridiplantae</taxon>
        <taxon>Streptophyta</taxon>
        <taxon>Embryophyta</taxon>
        <taxon>Tracheophyta</taxon>
        <taxon>Spermatophyta</taxon>
        <taxon>Magnoliopsida</taxon>
        <taxon>eudicotyledons</taxon>
        <taxon>Gunneridae</taxon>
        <taxon>Pentapetalae</taxon>
        <taxon>rosids</taxon>
        <taxon>fabids</taxon>
        <taxon>Fabales</taxon>
        <taxon>Fabaceae</taxon>
        <taxon>Papilionoideae</taxon>
        <taxon>50 kb inversion clade</taxon>
        <taxon>dalbergioids sensu lato</taxon>
        <taxon>Dalbergieae</taxon>
        <taxon>Pterocarpus clade</taxon>
        <taxon>Stylosanthes</taxon>
    </lineage>
</organism>
<name>A0ABU6XBU5_9FABA</name>
<evidence type="ECO:0000313" key="3">
    <source>
        <dbReference type="Proteomes" id="UP001341840"/>
    </source>
</evidence>
<feature type="region of interest" description="Disordered" evidence="1">
    <location>
        <begin position="60"/>
        <end position="90"/>
    </location>
</feature>
<dbReference type="Proteomes" id="UP001341840">
    <property type="component" value="Unassembled WGS sequence"/>
</dbReference>
<dbReference type="EMBL" id="JASCZI010211649">
    <property type="protein sequence ID" value="MED6195525.1"/>
    <property type="molecule type" value="Genomic_DNA"/>
</dbReference>
<protein>
    <submittedName>
        <fullName evidence="2">Uncharacterized protein</fullName>
    </submittedName>
</protein>
<gene>
    <name evidence="2" type="ORF">PIB30_038660</name>
</gene>
<accession>A0ABU6XBU5</accession>
<comment type="caution">
    <text evidence="2">The sequence shown here is derived from an EMBL/GenBank/DDBJ whole genome shotgun (WGS) entry which is preliminary data.</text>
</comment>
<evidence type="ECO:0000313" key="2">
    <source>
        <dbReference type="EMBL" id="MED6195525.1"/>
    </source>
</evidence>